<evidence type="ECO:0000313" key="4">
    <source>
        <dbReference type="Proteomes" id="UP001597197"/>
    </source>
</evidence>
<comment type="caution">
    <text evidence="3">The sequence shown here is derived from an EMBL/GenBank/DDBJ whole genome shotgun (WGS) entry which is preliminary data.</text>
</comment>
<evidence type="ECO:0000313" key="3">
    <source>
        <dbReference type="EMBL" id="MFD1873476.1"/>
    </source>
</evidence>
<evidence type="ECO:0000256" key="2">
    <source>
        <dbReference type="SAM" id="SignalP"/>
    </source>
</evidence>
<accession>A0ABW4QWD9</accession>
<feature type="signal peptide" evidence="2">
    <location>
        <begin position="1"/>
        <end position="19"/>
    </location>
</feature>
<evidence type="ECO:0008006" key="5">
    <source>
        <dbReference type="Google" id="ProtNLM"/>
    </source>
</evidence>
<dbReference type="RefSeq" id="WP_382314401.1">
    <property type="nucleotide sequence ID" value="NZ_JBHUFD010000005.1"/>
</dbReference>
<keyword evidence="2" id="KW-0732">Signal</keyword>
<dbReference type="Proteomes" id="UP001597197">
    <property type="component" value="Unassembled WGS sequence"/>
</dbReference>
<protein>
    <recommendedName>
        <fullName evidence="5">Lipoprotein</fullName>
    </recommendedName>
</protein>
<dbReference type="EMBL" id="JBHUFD010000005">
    <property type="protein sequence ID" value="MFD1873476.1"/>
    <property type="molecule type" value="Genomic_DNA"/>
</dbReference>
<gene>
    <name evidence="3" type="ORF">ACFSDX_13610</name>
</gene>
<sequence length="53" mass="5256">MKLSKALLSAILVGVAAQATTSCGKKDAPAPKEGVTQTTPPKELANCPACGMG</sequence>
<reference evidence="4" key="1">
    <citation type="journal article" date="2019" name="Int. J. Syst. Evol. Microbiol.">
        <title>The Global Catalogue of Microorganisms (GCM) 10K type strain sequencing project: providing services to taxonomists for standard genome sequencing and annotation.</title>
        <authorList>
            <consortium name="The Broad Institute Genomics Platform"/>
            <consortium name="The Broad Institute Genome Sequencing Center for Infectious Disease"/>
            <person name="Wu L."/>
            <person name="Ma J."/>
        </authorList>
    </citation>
    <scope>NUCLEOTIDE SEQUENCE [LARGE SCALE GENOMIC DNA]</scope>
    <source>
        <strain evidence="4">CGMCC 1.15795</strain>
    </source>
</reference>
<feature type="chain" id="PRO_5046676123" description="Lipoprotein" evidence="2">
    <location>
        <begin position="20"/>
        <end position="53"/>
    </location>
</feature>
<feature type="region of interest" description="Disordered" evidence="1">
    <location>
        <begin position="23"/>
        <end position="53"/>
    </location>
</feature>
<dbReference type="PROSITE" id="PS51257">
    <property type="entry name" value="PROKAR_LIPOPROTEIN"/>
    <property type="match status" value="1"/>
</dbReference>
<organism evidence="3 4">
    <name type="scientific">Hymenobacter bucti</name>
    <dbReference type="NCBI Taxonomy" id="1844114"/>
    <lineage>
        <taxon>Bacteria</taxon>
        <taxon>Pseudomonadati</taxon>
        <taxon>Bacteroidota</taxon>
        <taxon>Cytophagia</taxon>
        <taxon>Cytophagales</taxon>
        <taxon>Hymenobacteraceae</taxon>
        <taxon>Hymenobacter</taxon>
    </lineage>
</organism>
<evidence type="ECO:0000256" key="1">
    <source>
        <dbReference type="SAM" id="MobiDB-lite"/>
    </source>
</evidence>
<name>A0ABW4QWD9_9BACT</name>
<proteinExistence type="predicted"/>
<keyword evidence="4" id="KW-1185">Reference proteome</keyword>